<keyword evidence="1" id="KW-1133">Transmembrane helix</keyword>
<sequence length="680" mass="75902">MTQNEGKSCNRSQRQLMKLKYSKGPQPVPSGLLIPVFTGAQKVTSSYQRRTQLQYAFLIALAVTGFYKFEDPQIRVAGLSCAFPGAGFLAVGGIWGAFGVIISVALIPLSLFAWFGAGGLAFVLANWIIPGLVATAVTGDGLWEPAAPIVFTFVAGVAAYGIIAGRSRHYKALGMRESRNGLLLDAESKWSARVQSLPDPDEKRELSIEELRMLQHFVEVAHQAPDDWSNFTVIDQFQTSALRYQLYFLQYTLAVVQKYYMPSFQGYIKTGQERLIERSTTKDVMNYWKWESLWGKFTFDWDPVVRDNIMVTGYIVLCLSLYEKLNGDDRYRQPNALNFRITDKANYHHTTESIFDALMKNWESCSYCLFPCEPNWIYSSCNLIGMEGALAYDSYMKTGRAAKLLHNRFQQGLQEDFMNPDGSIVALRSAISVLGDVSGAFDCSPGMPEVGRRLWLLSKESNIQKAKTGKYYLENLDQGPRQIDNKYLVGADKMDVGNYQAGPGFAHCAYSNCATEFGESDIAHDLIAEVDEKLHPLVETSAKSGALTNRGLSLLATTFLFRARIGRRKDWANLLTGPVDEQVRAAPKLDSVPFPEVMVARCHPVRGPEGIRVEFLLRGPKKPKNITIAFTDLQEGVAYHLAALNNNQWEEGVTGIKADGNGRAYMQIVVGDRSEFVLRT</sequence>
<feature type="transmembrane region" description="Helical" evidence="1">
    <location>
        <begin position="112"/>
        <end position="134"/>
    </location>
</feature>
<keyword evidence="1" id="KW-0812">Transmembrane</keyword>
<reference evidence="4" key="1">
    <citation type="journal article" date="2017" name="Genome Biol.">
        <title>Comparative genomics reveals high biological diversity and specific adaptations in the industrially and medically important fungal genus Aspergillus.</title>
        <authorList>
            <person name="de Vries R.P."/>
            <person name="Riley R."/>
            <person name="Wiebenga A."/>
            <person name="Aguilar-Osorio G."/>
            <person name="Amillis S."/>
            <person name="Uchima C.A."/>
            <person name="Anderluh G."/>
            <person name="Asadollahi M."/>
            <person name="Askin M."/>
            <person name="Barry K."/>
            <person name="Battaglia E."/>
            <person name="Bayram O."/>
            <person name="Benocci T."/>
            <person name="Braus-Stromeyer S.A."/>
            <person name="Caldana C."/>
            <person name="Canovas D."/>
            <person name="Cerqueira G.C."/>
            <person name="Chen F."/>
            <person name="Chen W."/>
            <person name="Choi C."/>
            <person name="Clum A."/>
            <person name="Dos Santos R.A."/>
            <person name="Damasio A.R."/>
            <person name="Diallinas G."/>
            <person name="Emri T."/>
            <person name="Fekete E."/>
            <person name="Flipphi M."/>
            <person name="Freyberg S."/>
            <person name="Gallo A."/>
            <person name="Gournas C."/>
            <person name="Habgood R."/>
            <person name="Hainaut M."/>
            <person name="Harispe M.L."/>
            <person name="Henrissat B."/>
            <person name="Hilden K.S."/>
            <person name="Hope R."/>
            <person name="Hossain A."/>
            <person name="Karabika E."/>
            <person name="Karaffa L."/>
            <person name="Karanyi Z."/>
            <person name="Krasevec N."/>
            <person name="Kuo A."/>
            <person name="Kusch H."/>
            <person name="LaButti K."/>
            <person name="Lagendijk E.L."/>
            <person name="Lapidus A."/>
            <person name="Levasseur A."/>
            <person name="Lindquist E."/>
            <person name="Lipzen A."/>
            <person name="Logrieco A.F."/>
            <person name="MacCabe A."/>
            <person name="Maekelae M.R."/>
            <person name="Malavazi I."/>
            <person name="Melin P."/>
            <person name="Meyer V."/>
            <person name="Mielnichuk N."/>
            <person name="Miskei M."/>
            <person name="Molnar A.P."/>
            <person name="Mule G."/>
            <person name="Ngan C.Y."/>
            <person name="Orejas M."/>
            <person name="Orosz E."/>
            <person name="Ouedraogo J.P."/>
            <person name="Overkamp K.M."/>
            <person name="Park H.-S."/>
            <person name="Perrone G."/>
            <person name="Piumi F."/>
            <person name="Punt P.J."/>
            <person name="Ram A.F."/>
            <person name="Ramon A."/>
            <person name="Rauscher S."/>
            <person name="Record E."/>
            <person name="Riano-Pachon D.M."/>
            <person name="Robert V."/>
            <person name="Roehrig J."/>
            <person name="Ruller R."/>
            <person name="Salamov A."/>
            <person name="Salih N.S."/>
            <person name="Samson R.A."/>
            <person name="Sandor E."/>
            <person name="Sanguinetti M."/>
            <person name="Schuetze T."/>
            <person name="Sepcic K."/>
            <person name="Shelest E."/>
            <person name="Sherlock G."/>
            <person name="Sophianopoulou V."/>
            <person name="Squina F.M."/>
            <person name="Sun H."/>
            <person name="Susca A."/>
            <person name="Todd R.B."/>
            <person name="Tsang A."/>
            <person name="Unkles S.E."/>
            <person name="van de Wiele N."/>
            <person name="van Rossen-Uffink D."/>
            <person name="Oliveira J.V."/>
            <person name="Vesth T.C."/>
            <person name="Visser J."/>
            <person name="Yu J.-H."/>
            <person name="Zhou M."/>
            <person name="Andersen M.R."/>
            <person name="Archer D.B."/>
            <person name="Baker S.E."/>
            <person name="Benoit I."/>
            <person name="Brakhage A.A."/>
            <person name="Braus G.H."/>
            <person name="Fischer R."/>
            <person name="Frisvad J.C."/>
            <person name="Goldman G.H."/>
            <person name="Houbraken J."/>
            <person name="Oakley B."/>
            <person name="Pocsi I."/>
            <person name="Scazzocchio C."/>
            <person name="Seiboth B."/>
            <person name="vanKuyk P.A."/>
            <person name="Wortman J."/>
            <person name="Dyer P.S."/>
            <person name="Grigoriev I.V."/>
        </authorList>
    </citation>
    <scope>NUCLEOTIDE SEQUENCE [LARGE SCALE GENOMIC DNA]</scope>
    <source>
        <strain evidence="4">CBS 583.65</strain>
    </source>
</reference>
<dbReference type="STRING" id="1036611.A0A1L9PQV5"/>
<accession>A0A1L9PQV5</accession>
<proteinExistence type="predicted"/>
<name>A0A1L9PQV5_ASPVE</name>
<feature type="domain" description="Linalool dehydratase/isomerase" evidence="2">
    <location>
        <begin position="243"/>
        <end position="541"/>
    </location>
</feature>
<gene>
    <name evidence="3" type="ORF">ASPVEDRAFT_891109</name>
</gene>
<dbReference type="Proteomes" id="UP000184073">
    <property type="component" value="Unassembled WGS sequence"/>
</dbReference>
<organism evidence="3 4">
    <name type="scientific">Aspergillus versicolor CBS 583.65</name>
    <dbReference type="NCBI Taxonomy" id="1036611"/>
    <lineage>
        <taxon>Eukaryota</taxon>
        <taxon>Fungi</taxon>
        <taxon>Dikarya</taxon>
        <taxon>Ascomycota</taxon>
        <taxon>Pezizomycotina</taxon>
        <taxon>Eurotiomycetes</taxon>
        <taxon>Eurotiomycetidae</taxon>
        <taxon>Eurotiales</taxon>
        <taxon>Aspergillaceae</taxon>
        <taxon>Aspergillus</taxon>
        <taxon>Aspergillus subgen. Nidulantes</taxon>
    </lineage>
</organism>
<evidence type="ECO:0000313" key="4">
    <source>
        <dbReference type="Proteomes" id="UP000184073"/>
    </source>
</evidence>
<dbReference type="InterPro" id="IPR041411">
    <property type="entry name" value="Ldi"/>
</dbReference>
<keyword evidence="1" id="KW-0472">Membrane</keyword>
<dbReference type="Pfam" id="PF18566">
    <property type="entry name" value="Ldi"/>
    <property type="match status" value="1"/>
</dbReference>
<dbReference type="RefSeq" id="XP_040669676.1">
    <property type="nucleotide sequence ID" value="XM_040818513.1"/>
</dbReference>
<dbReference type="AlphaFoldDB" id="A0A1L9PQV5"/>
<evidence type="ECO:0000313" key="3">
    <source>
        <dbReference type="EMBL" id="OJJ03914.1"/>
    </source>
</evidence>
<dbReference type="GeneID" id="63734024"/>
<evidence type="ECO:0000259" key="2">
    <source>
        <dbReference type="Pfam" id="PF18566"/>
    </source>
</evidence>
<feature type="transmembrane region" description="Helical" evidence="1">
    <location>
        <begin position="146"/>
        <end position="163"/>
    </location>
</feature>
<protein>
    <recommendedName>
        <fullName evidence="2">Linalool dehydratase/isomerase domain-containing protein</fullName>
    </recommendedName>
</protein>
<dbReference type="VEuPathDB" id="FungiDB:ASPVEDRAFT_891109"/>
<feature type="transmembrane region" description="Helical" evidence="1">
    <location>
        <begin position="81"/>
        <end position="106"/>
    </location>
</feature>
<dbReference type="OrthoDB" id="9979195at2759"/>
<keyword evidence="4" id="KW-1185">Reference proteome</keyword>
<dbReference type="EMBL" id="KV878131">
    <property type="protein sequence ID" value="OJJ03914.1"/>
    <property type="molecule type" value="Genomic_DNA"/>
</dbReference>
<evidence type="ECO:0000256" key="1">
    <source>
        <dbReference type="SAM" id="Phobius"/>
    </source>
</evidence>